<dbReference type="EMBL" id="JAFREP010000005">
    <property type="protein sequence ID" value="MBO1318432.1"/>
    <property type="molecule type" value="Genomic_DNA"/>
</dbReference>
<evidence type="ECO:0000259" key="5">
    <source>
        <dbReference type="Pfam" id="PF16321"/>
    </source>
</evidence>
<evidence type="ECO:0000313" key="7">
    <source>
        <dbReference type="Proteomes" id="UP000664417"/>
    </source>
</evidence>
<evidence type="ECO:0000256" key="2">
    <source>
        <dbReference type="ARBA" id="ARBA00038695"/>
    </source>
</evidence>
<comment type="similarity">
    <text evidence="4">Belongs to the HPF/YfiA ribosome-associated protein family. Long HPF subfamily.</text>
</comment>
<dbReference type="SUPFAM" id="SSF69754">
    <property type="entry name" value="Ribosome binding protein Y (YfiA homologue)"/>
    <property type="match status" value="1"/>
</dbReference>
<dbReference type="GO" id="GO:0045900">
    <property type="term" value="P:negative regulation of translational elongation"/>
    <property type="evidence" value="ECO:0007669"/>
    <property type="project" value="TreeGrafter"/>
</dbReference>
<comment type="subunit">
    <text evidence="2">Associates exclusively with 100S ribosomes, which are dimers of 70S ribosomes.</text>
</comment>
<dbReference type="InterPro" id="IPR032528">
    <property type="entry name" value="Ribosom_S30AE_C"/>
</dbReference>
<dbReference type="AlphaFoldDB" id="A0A8J7Q5D4"/>
<sequence>MRIDFTGRGVDITDRIRTFTKGKLERLAKHLDDIQDVTVVLSVEKYRQKAEVKFLSKKRAFHCTEETSDMFGSIDRAVEKLETQVKKFKEKKTTLKRNTTESIRHHVITPPDREEETAGEAELKIIRTDNSVVKPMSLDEAVDELTKLDQEFIIFRNHETDRVNVVYRRNDGNIGYIEPDA</sequence>
<comment type="subcellular location">
    <subcellularLocation>
        <location evidence="4">Cytoplasm</location>
    </subcellularLocation>
</comment>
<comment type="function">
    <text evidence="4">Required for dimerization of active 70S ribosomes into 100S ribosomes in stationary phase; 100S ribosomes are translationally inactive and sometimes present during exponential growth.</text>
</comment>
<feature type="domain" description="Sigma 54 modulation/S30EA ribosomal protein C-terminal" evidence="5">
    <location>
        <begin position="121"/>
        <end position="175"/>
    </location>
</feature>
<dbReference type="InterPro" id="IPR003489">
    <property type="entry name" value="RHF/RaiA"/>
</dbReference>
<evidence type="ECO:0000256" key="4">
    <source>
        <dbReference type="HAMAP-Rule" id="MF_00839"/>
    </source>
</evidence>
<dbReference type="InterPro" id="IPR036567">
    <property type="entry name" value="RHF-like"/>
</dbReference>
<dbReference type="RefSeq" id="WP_207858198.1">
    <property type="nucleotide sequence ID" value="NZ_JAFREP010000005.1"/>
</dbReference>
<evidence type="ECO:0000313" key="6">
    <source>
        <dbReference type="EMBL" id="MBO1318432.1"/>
    </source>
</evidence>
<dbReference type="Gene3D" id="3.30.160.100">
    <property type="entry name" value="Ribosome hibernation promotion factor-like"/>
    <property type="match status" value="1"/>
</dbReference>
<reference evidence="6" key="1">
    <citation type="submission" date="2021-03" db="EMBL/GenBank/DDBJ databases">
        <authorList>
            <person name="Wang G."/>
        </authorList>
    </citation>
    <scope>NUCLEOTIDE SEQUENCE</scope>
    <source>
        <strain evidence="6">KCTC 12899</strain>
    </source>
</reference>
<comment type="subunit">
    <text evidence="4">Interacts with 100S ribosomes.</text>
</comment>
<keyword evidence="1 4" id="KW-0810">Translation regulation</keyword>
<dbReference type="InterPro" id="IPR038416">
    <property type="entry name" value="Ribosom_S30AE_C_sf"/>
</dbReference>
<dbReference type="CDD" id="cd00552">
    <property type="entry name" value="RaiA"/>
    <property type="match status" value="1"/>
</dbReference>
<evidence type="ECO:0000256" key="3">
    <source>
        <dbReference type="ARBA" id="ARBA00041148"/>
    </source>
</evidence>
<protein>
    <recommendedName>
        <fullName evidence="3 4">Ribosome hibernation promoting factor</fullName>
        <shortName evidence="4">HPF</shortName>
    </recommendedName>
</protein>
<dbReference type="GO" id="GO:0043024">
    <property type="term" value="F:ribosomal small subunit binding"/>
    <property type="evidence" value="ECO:0007669"/>
    <property type="project" value="TreeGrafter"/>
</dbReference>
<evidence type="ECO:0000256" key="1">
    <source>
        <dbReference type="ARBA" id="ARBA00022845"/>
    </source>
</evidence>
<comment type="caution">
    <text evidence="6">The sequence shown here is derived from an EMBL/GenBank/DDBJ whole genome shotgun (WGS) entry which is preliminary data.</text>
</comment>
<dbReference type="GO" id="GO:0022627">
    <property type="term" value="C:cytosolic small ribosomal subunit"/>
    <property type="evidence" value="ECO:0007669"/>
    <property type="project" value="TreeGrafter"/>
</dbReference>
<dbReference type="HAMAP" id="MF_00839">
    <property type="entry name" value="HPF"/>
    <property type="match status" value="1"/>
</dbReference>
<dbReference type="InterPro" id="IPR034694">
    <property type="entry name" value="HPF_long/plastid"/>
</dbReference>
<keyword evidence="4" id="KW-0963">Cytoplasm</keyword>
<dbReference type="Gene3D" id="3.30.505.50">
    <property type="entry name" value="Sigma 54 modulation/S30EA ribosomal protein, C-terminal domain"/>
    <property type="match status" value="1"/>
</dbReference>
<dbReference type="Pfam" id="PF02482">
    <property type="entry name" value="Ribosomal_S30AE"/>
    <property type="match status" value="1"/>
</dbReference>
<dbReference type="NCBIfam" id="TIGR00741">
    <property type="entry name" value="yfiA"/>
    <property type="match status" value="1"/>
</dbReference>
<dbReference type="PANTHER" id="PTHR33231">
    <property type="entry name" value="30S RIBOSOMAL PROTEIN"/>
    <property type="match status" value="1"/>
</dbReference>
<dbReference type="InterPro" id="IPR050574">
    <property type="entry name" value="HPF/YfiA_ribosome-assoc"/>
</dbReference>
<dbReference type="Pfam" id="PF16321">
    <property type="entry name" value="Ribosom_S30AE_C"/>
    <property type="match status" value="1"/>
</dbReference>
<dbReference type="PANTHER" id="PTHR33231:SF1">
    <property type="entry name" value="30S RIBOSOMAL PROTEIN"/>
    <property type="match status" value="1"/>
</dbReference>
<dbReference type="Proteomes" id="UP000664417">
    <property type="component" value="Unassembled WGS sequence"/>
</dbReference>
<accession>A0A8J7Q5D4</accession>
<proteinExistence type="inferred from homology"/>
<gene>
    <name evidence="6" type="primary">raiA</name>
    <name evidence="4" type="synonym">hpf</name>
    <name evidence="6" type="ORF">J3U88_08190</name>
</gene>
<organism evidence="6 7">
    <name type="scientific">Acanthopleuribacter pedis</name>
    <dbReference type="NCBI Taxonomy" id="442870"/>
    <lineage>
        <taxon>Bacteria</taxon>
        <taxon>Pseudomonadati</taxon>
        <taxon>Acidobacteriota</taxon>
        <taxon>Holophagae</taxon>
        <taxon>Acanthopleuribacterales</taxon>
        <taxon>Acanthopleuribacteraceae</taxon>
        <taxon>Acanthopleuribacter</taxon>
    </lineage>
</organism>
<name>A0A8J7Q5D4_9BACT</name>
<keyword evidence="7" id="KW-1185">Reference proteome</keyword>